<dbReference type="InParanoid" id="A0A395JNA1"/>
<dbReference type="PROSITE" id="PS51257">
    <property type="entry name" value="PROKAR_LIPOPROTEIN"/>
    <property type="match status" value="1"/>
</dbReference>
<keyword evidence="2" id="KW-0732">Signal</keyword>
<feature type="chain" id="PRO_5017186064" evidence="2">
    <location>
        <begin position="26"/>
        <end position="284"/>
    </location>
</feature>
<proteinExistence type="predicted"/>
<evidence type="ECO:0000256" key="2">
    <source>
        <dbReference type="SAM" id="SignalP"/>
    </source>
</evidence>
<evidence type="ECO:0000259" key="3">
    <source>
        <dbReference type="Pfam" id="PF02470"/>
    </source>
</evidence>
<reference evidence="4 5" key="1">
    <citation type="submission" date="2018-06" db="EMBL/GenBank/DDBJ databases">
        <title>Genomic Encyclopedia of Type Strains, Phase IV (KMG-IV): sequencing the most valuable type-strain genomes for metagenomic binning, comparative biology and taxonomic classification.</title>
        <authorList>
            <person name="Goeker M."/>
        </authorList>
    </citation>
    <scope>NUCLEOTIDE SEQUENCE [LARGE SCALE GENOMIC DNA]</scope>
    <source>
        <strain evidence="4 5">DSM 24032</strain>
    </source>
</reference>
<name>A0A395JNA1_9GAMM</name>
<dbReference type="InterPro" id="IPR003399">
    <property type="entry name" value="Mce/MlaD"/>
</dbReference>
<feature type="domain" description="Mce/MlaD" evidence="3">
    <location>
        <begin position="31"/>
        <end position="89"/>
    </location>
</feature>
<dbReference type="EMBL" id="QNRT01000001">
    <property type="protein sequence ID" value="RBP53140.1"/>
    <property type="molecule type" value="Genomic_DNA"/>
</dbReference>
<feature type="region of interest" description="Disordered" evidence="1">
    <location>
        <begin position="265"/>
        <end position="284"/>
    </location>
</feature>
<feature type="signal peptide" evidence="2">
    <location>
        <begin position="1"/>
        <end position="25"/>
    </location>
</feature>
<sequence>MFQLNRNTSPLALLSLILLSALLSACSNDSLDVVVEFNNTRDIKAGTDVHWQGSTVGEVSAVDLSDGVAQVHISLDPVKAKEISSEAAIVVNRVKPGAPLEIHNPTGPIAQALQAGQTLHGMDSMLELMAWSVGDALNAGGKQLSSMVTGFQSYVQGEEFQRSKDQLQQQMTDAVESTGSALKTLEQGFADSIEDMAATEEQLAGAINDLSEELAPMVQEMSRSSAELAKQVDQFVLRMENATPEERASGERLMQSLVDMIDKLNSSMESGATSAPDATQNDRF</sequence>
<dbReference type="AlphaFoldDB" id="A0A395JNA1"/>
<accession>A0A395JNA1</accession>
<dbReference type="Proteomes" id="UP000253083">
    <property type="component" value="Unassembled WGS sequence"/>
</dbReference>
<comment type="caution">
    <text evidence="4">The sequence shown here is derived from an EMBL/GenBank/DDBJ whole genome shotgun (WGS) entry which is preliminary data.</text>
</comment>
<protein>
    <submittedName>
        <fullName evidence="4">MlaD protein</fullName>
    </submittedName>
</protein>
<gene>
    <name evidence="4" type="ORF">DFR28_101525</name>
</gene>
<evidence type="ECO:0000256" key="1">
    <source>
        <dbReference type="SAM" id="MobiDB-lite"/>
    </source>
</evidence>
<organism evidence="4 5">
    <name type="scientific">Arenicella xantha</name>
    <dbReference type="NCBI Taxonomy" id="644221"/>
    <lineage>
        <taxon>Bacteria</taxon>
        <taxon>Pseudomonadati</taxon>
        <taxon>Pseudomonadota</taxon>
        <taxon>Gammaproteobacteria</taxon>
        <taxon>Arenicellales</taxon>
        <taxon>Arenicellaceae</taxon>
        <taxon>Arenicella</taxon>
    </lineage>
</organism>
<keyword evidence="5" id="KW-1185">Reference proteome</keyword>
<evidence type="ECO:0000313" key="4">
    <source>
        <dbReference type="EMBL" id="RBP53140.1"/>
    </source>
</evidence>
<dbReference type="RefSeq" id="WP_170131949.1">
    <property type="nucleotide sequence ID" value="NZ_QNRT01000001.1"/>
</dbReference>
<dbReference type="Pfam" id="PF02470">
    <property type="entry name" value="MlaD"/>
    <property type="match status" value="1"/>
</dbReference>
<evidence type="ECO:0000313" key="5">
    <source>
        <dbReference type="Proteomes" id="UP000253083"/>
    </source>
</evidence>